<organism evidence="1 2">
    <name type="scientific">Thanatephorus cucumeris (strain AG1-IB / isolate 7/3/14)</name>
    <name type="common">Lettuce bottom rot fungus</name>
    <name type="synonym">Rhizoctonia solani</name>
    <dbReference type="NCBI Taxonomy" id="1108050"/>
    <lineage>
        <taxon>Eukaryota</taxon>
        <taxon>Fungi</taxon>
        <taxon>Dikarya</taxon>
        <taxon>Basidiomycota</taxon>
        <taxon>Agaricomycotina</taxon>
        <taxon>Agaricomycetes</taxon>
        <taxon>Cantharellales</taxon>
        <taxon>Ceratobasidiaceae</taxon>
        <taxon>Rhizoctonia</taxon>
        <taxon>Rhizoctonia solani AG-1</taxon>
    </lineage>
</organism>
<protein>
    <submittedName>
        <fullName evidence="1">Uncharacterized protein</fullName>
    </submittedName>
</protein>
<dbReference type="EMBL" id="LN679141">
    <property type="protein sequence ID" value="CEL60046.1"/>
    <property type="molecule type" value="Genomic_DNA"/>
</dbReference>
<accession>A0A0B7FQ27</accession>
<dbReference type="Proteomes" id="UP000059188">
    <property type="component" value="Unassembled WGS sequence"/>
</dbReference>
<name>A0A0B7FQ27_THACB</name>
<gene>
    <name evidence="1" type="ORF">RSOLAG1IB_09304</name>
</gene>
<dbReference type="AlphaFoldDB" id="A0A0B7FQ27"/>
<evidence type="ECO:0000313" key="2">
    <source>
        <dbReference type="Proteomes" id="UP000059188"/>
    </source>
</evidence>
<sequence>MPMAYHVLIPLYSYNNFNFRPYTHLSCCQAWPTRPASSARVSVPRTIRCRAAARQIAQTRSGAGQQPLSMGLVTIGAPEPKSSLKTLYSLRLVKDIHENFGYPVLLRKRVLYMSRRANYTSGL</sequence>
<evidence type="ECO:0000313" key="1">
    <source>
        <dbReference type="EMBL" id="CEL60046.1"/>
    </source>
</evidence>
<keyword evidence="2" id="KW-1185">Reference proteome</keyword>
<reference evidence="1 2" key="1">
    <citation type="submission" date="2014-11" db="EMBL/GenBank/DDBJ databases">
        <authorList>
            <person name="Wibberg Daniel"/>
        </authorList>
    </citation>
    <scope>NUCLEOTIDE SEQUENCE [LARGE SCALE GENOMIC DNA]</scope>
    <source>
        <strain evidence="1">Rhizoctonia solani AG1-IB 7/3/14</strain>
    </source>
</reference>
<proteinExistence type="predicted"/>